<gene>
    <name evidence="10" type="ORF">HLH32_17505</name>
</gene>
<feature type="transmembrane region" description="Helical" evidence="8">
    <location>
        <begin position="230"/>
        <end position="247"/>
    </location>
</feature>
<protein>
    <submittedName>
        <fullName evidence="10">MFS transporter</fullName>
    </submittedName>
</protein>
<keyword evidence="6 8" id="KW-1133">Transmembrane helix</keyword>
<dbReference type="Gene3D" id="1.20.1250.20">
    <property type="entry name" value="MFS general substrate transporter like domains"/>
    <property type="match status" value="1"/>
</dbReference>
<dbReference type="SUPFAM" id="SSF103473">
    <property type="entry name" value="MFS general substrate transporter"/>
    <property type="match status" value="1"/>
</dbReference>
<dbReference type="GO" id="GO:0005886">
    <property type="term" value="C:plasma membrane"/>
    <property type="evidence" value="ECO:0007669"/>
    <property type="project" value="UniProtKB-SubCell"/>
</dbReference>
<dbReference type="InterPro" id="IPR011701">
    <property type="entry name" value="MFS"/>
</dbReference>
<keyword evidence="4" id="KW-1003">Cell membrane</keyword>
<organism evidence="10 11">
    <name type="scientific">Gluconacetobacter liquefaciens</name>
    <name type="common">Acetobacter liquefaciens</name>
    <dbReference type="NCBI Taxonomy" id="89584"/>
    <lineage>
        <taxon>Bacteria</taxon>
        <taxon>Pseudomonadati</taxon>
        <taxon>Pseudomonadota</taxon>
        <taxon>Alphaproteobacteria</taxon>
        <taxon>Acetobacterales</taxon>
        <taxon>Acetobacteraceae</taxon>
        <taxon>Gluconacetobacter</taxon>
    </lineage>
</organism>
<evidence type="ECO:0000256" key="7">
    <source>
        <dbReference type="ARBA" id="ARBA00023136"/>
    </source>
</evidence>
<dbReference type="GO" id="GO:0022857">
    <property type="term" value="F:transmembrane transporter activity"/>
    <property type="evidence" value="ECO:0007669"/>
    <property type="project" value="InterPro"/>
</dbReference>
<keyword evidence="5 8" id="KW-0812">Transmembrane</keyword>
<evidence type="ECO:0000256" key="5">
    <source>
        <dbReference type="ARBA" id="ARBA00022692"/>
    </source>
</evidence>
<feature type="transmembrane region" description="Helical" evidence="8">
    <location>
        <begin position="77"/>
        <end position="102"/>
    </location>
</feature>
<dbReference type="PANTHER" id="PTHR42718:SF9">
    <property type="entry name" value="MAJOR FACILITATOR SUPERFAMILY MULTIDRUG TRANSPORTER MFSC"/>
    <property type="match status" value="1"/>
</dbReference>
<feature type="transmembrane region" description="Helical" evidence="8">
    <location>
        <begin position="169"/>
        <end position="188"/>
    </location>
</feature>
<feature type="transmembrane region" description="Helical" evidence="8">
    <location>
        <begin position="331"/>
        <end position="351"/>
    </location>
</feature>
<sequence>MIRSSPVRPHLVLAACCLSLFLVMMDVTIVNVALPAIRAGLGGGLSTLQWVVDAYTLVVATLLVLAGSTADRIGRRLVFTSGIVVFCLGSVLCGLAPSAWALVLARGFQGLGGAMLNPVALSIIANVFVEPAARARAIGVWGAMSGLALALGPLIGGMLTTLVGWRAVFLVNLPVGALALVLSLRVIPESRAVRVRPIDRAGQALVALILAAATAALIEARDYGWHAPGIRAGLAIAAVGLVVLYRVERRSAHPMLDLRFFRALPFSGAIVIAVFAFAIFSSFLFLNTLYLQEARGLSAMRAGLYTLPFALGVVACAPLSGRLVGARGARLPLLLSACGLGSGALLLTGLTPVTPPVVLLLSYSLCGCGFGLCNAPITNSAVSGMPRDQAGLAAALASTSRQVGALLGVALSGTMMGAVLTRAAGSGAALALATHRIWWLLVALSCAVGALGFFTTGGRARASAQAARALFDDAPVPVPVPVPVTVPVAGYRTDSTPPST</sequence>
<dbReference type="InterPro" id="IPR004638">
    <property type="entry name" value="EmrB-like"/>
</dbReference>
<evidence type="ECO:0000313" key="11">
    <source>
        <dbReference type="Proteomes" id="UP000562982"/>
    </source>
</evidence>
<dbReference type="AlphaFoldDB" id="A0A7W4JNP3"/>
<name>A0A7W4JNP3_GLULI</name>
<dbReference type="EMBL" id="JABEQI010000015">
    <property type="protein sequence ID" value="MBB2188134.1"/>
    <property type="molecule type" value="Genomic_DNA"/>
</dbReference>
<evidence type="ECO:0000313" key="10">
    <source>
        <dbReference type="EMBL" id="MBB2188134.1"/>
    </source>
</evidence>
<dbReference type="PANTHER" id="PTHR42718">
    <property type="entry name" value="MAJOR FACILITATOR SUPERFAMILY MULTIDRUG TRANSPORTER MFSC"/>
    <property type="match status" value="1"/>
</dbReference>
<dbReference type="PRINTS" id="PR01035">
    <property type="entry name" value="TCRTETA"/>
</dbReference>
<dbReference type="RefSeq" id="WP_114729051.1">
    <property type="nucleotide sequence ID" value="NZ_BJMI01000018.1"/>
</dbReference>
<dbReference type="Pfam" id="PF07690">
    <property type="entry name" value="MFS_1"/>
    <property type="match status" value="1"/>
</dbReference>
<comment type="similarity">
    <text evidence="2">Belongs to the major facilitator superfamily. EmrB family.</text>
</comment>
<feature type="transmembrane region" description="Helical" evidence="8">
    <location>
        <begin position="200"/>
        <end position="218"/>
    </location>
</feature>
<proteinExistence type="inferred from homology"/>
<dbReference type="NCBIfam" id="TIGR00711">
    <property type="entry name" value="efflux_EmrB"/>
    <property type="match status" value="1"/>
</dbReference>
<feature type="transmembrane region" description="Helical" evidence="8">
    <location>
        <begin position="141"/>
        <end position="163"/>
    </location>
</feature>
<comment type="caution">
    <text evidence="10">The sequence shown here is derived from an EMBL/GenBank/DDBJ whole genome shotgun (WGS) entry which is preliminary data.</text>
</comment>
<evidence type="ECO:0000256" key="3">
    <source>
        <dbReference type="ARBA" id="ARBA00022448"/>
    </source>
</evidence>
<dbReference type="OrthoDB" id="9791756at2"/>
<dbReference type="PROSITE" id="PS50850">
    <property type="entry name" value="MFS"/>
    <property type="match status" value="1"/>
</dbReference>
<evidence type="ECO:0000256" key="8">
    <source>
        <dbReference type="SAM" id="Phobius"/>
    </source>
</evidence>
<feature type="transmembrane region" description="Helical" evidence="8">
    <location>
        <begin position="302"/>
        <end position="319"/>
    </location>
</feature>
<evidence type="ECO:0000259" key="9">
    <source>
        <dbReference type="PROSITE" id="PS50850"/>
    </source>
</evidence>
<feature type="domain" description="Major facilitator superfamily (MFS) profile" evidence="9">
    <location>
        <begin position="12"/>
        <end position="461"/>
    </location>
</feature>
<comment type="subcellular location">
    <subcellularLocation>
        <location evidence="1">Cell membrane</location>
        <topology evidence="1">Multi-pass membrane protein</topology>
    </subcellularLocation>
</comment>
<dbReference type="InterPro" id="IPR036259">
    <property type="entry name" value="MFS_trans_sf"/>
</dbReference>
<feature type="transmembrane region" description="Helical" evidence="8">
    <location>
        <begin position="403"/>
        <end position="425"/>
    </location>
</feature>
<keyword evidence="3" id="KW-0813">Transport</keyword>
<keyword evidence="7 8" id="KW-0472">Membrane</keyword>
<dbReference type="Gene3D" id="1.20.1720.10">
    <property type="entry name" value="Multidrug resistance protein D"/>
    <property type="match status" value="1"/>
</dbReference>
<dbReference type="InterPro" id="IPR020846">
    <property type="entry name" value="MFS_dom"/>
</dbReference>
<evidence type="ECO:0000256" key="4">
    <source>
        <dbReference type="ARBA" id="ARBA00022475"/>
    </source>
</evidence>
<feature type="transmembrane region" description="Helical" evidence="8">
    <location>
        <begin position="437"/>
        <end position="455"/>
    </location>
</feature>
<evidence type="ECO:0000256" key="6">
    <source>
        <dbReference type="ARBA" id="ARBA00022989"/>
    </source>
</evidence>
<feature type="transmembrane region" description="Helical" evidence="8">
    <location>
        <begin position="268"/>
        <end position="290"/>
    </location>
</feature>
<dbReference type="Proteomes" id="UP000562982">
    <property type="component" value="Unassembled WGS sequence"/>
</dbReference>
<dbReference type="InterPro" id="IPR001958">
    <property type="entry name" value="Tet-R_TetA/multi-R_MdtG-like"/>
</dbReference>
<feature type="transmembrane region" description="Helical" evidence="8">
    <location>
        <begin position="357"/>
        <end position="382"/>
    </location>
</feature>
<evidence type="ECO:0000256" key="1">
    <source>
        <dbReference type="ARBA" id="ARBA00004651"/>
    </source>
</evidence>
<feature type="transmembrane region" description="Helical" evidence="8">
    <location>
        <begin position="108"/>
        <end position="129"/>
    </location>
</feature>
<reference evidence="10 11" key="1">
    <citation type="submission" date="2020-04" db="EMBL/GenBank/DDBJ databases">
        <title>Description of novel Gluconacetobacter.</title>
        <authorList>
            <person name="Sombolestani A."/>
        </authorList>
    </citation>
    <scope>NUCLEOTIDE SEQUENCE [LARGE SCALE GENOMIC DNA]</scope>
    <source>
        <strain evidence="10 11">LMG 1382</strain>
    </source>
</reference>
<feature type="transmembrane region" description="Helical" evidence="8">
    <location>
        <begin position="45"/>
        <end position="65"/>
    </location>
</feature>
<evidence type="ECO:0000256" key="2">
    <source>
        <dbReference type="ARBA" id="ARBA00008537"/>
    </source>
</evidence>
<dbReference type="CDD" id="cd17321">
    <property type="entry name" value="MFS_MMR_MDR_like"/>
    <property type="match status" value="1"/>
</dbReference>
<accession>A0A7W4JNP3</accession>